<reference evidence="3 4" key="1">
    <citation type="submission" date="2017-05" db="EMBL/GenBank/DDBJ databases">
        <title>Complete and WGS of Bordetella genogroups.</title>
        <authorList>
            <person name="Spilker T."/>
            <person name="Lipuma J."/>
        </authorList>
    </citation>
    <scope>NUCLEOTIDE SEQUENCE [LARGE SCALE GENOMIC DNA]</scope>
    <source>
        <strain evidence="3 4">AU9795</strain>
    </source>
</reference>
<dbReference type="InterPro" id="IPR010352">
    <property type="entry name" value="DUF945"/>
</dbReference>
<feature type="region of interest" description="Disordered" evidence="1">
    <location>
        <begin position="13"/>
        <end position="36"/>
    </location>
</feature>
<keyword evidence="4" id="KW-1185">Reference proteome</keyword>
<evidence type="ECO:0008006" key="5">
    <source>
        <dbReference type="Google" id="ProtNLM"/>
    </source>
</evidence>
<keyword evidence="2" id="KW-1133">Transmembrane helix</keyword>
<feature type="transmembrane region" description="Helical" evidence="2">
    <location>
        <begin position="45"/>
        <end position="65"/>
    </location>
</feature>
<keyword evidence="2" id="KW-0812">Transmembrane</keyword>
<protein>
    <recommendedName>
        <fullName evidence="5">DUF945 domain-containing protein</fullName>
    </recommendedName>
</protein>
<dbReference type="Proteomes" id="UP000216354">
    <property type="component" value="Unassembled WGS sequence"/>
</dbReference>
<dbReference type="InterPro" id="IPR019660">
    <property type="entry name" value="Put_sensory_transdc_reg_YbjN"/>
</dbReference>
<evidence type="ECO:0000256" key="2">
    <source>
        <dbReference type="SAM" id="Phobius"/>
    </source>
</evidence>
<dbReference type="EMBL" id="NEVR01000001">
    <property type="protein sequence ID" value="OZI67911.1"/>
    <property type="molecule type" value="Genomic_DNA"/>
</dbReference>
<feature type="compositionally biased region" description="Basic and acidic residues" evidence="1">
    <location>
        <begin position="24"/>
        <end position="36"/>
    </location>
</feature>
<gene>
    <name evidence="3" type="ORF">CAL27_00085</name>
</gene>
<evidence type="ECO:0000256" key="1">
    <source>
        <dbReference type="SAM" id="MobiDB-lite"/>
    </source>
</evidence>
<comment type="caution">
    <text evidence="3">The sequence shown here is derived from an EMBL/GenBank/DDBJ whole genome shotgun (WGS) entry which is preliminary data.</text>
</comment>
<feature type="compositionally biased region" description="Low complexity" evidence="1">
    <location>
        <begin position="14"/>
        <end position="23"/>
    </location>
</feature>
<dbReference type="CDD" id="cd17511">
    <property type="entry name" value="YbjN_AmyR-like"/>
    <property type="match status" value="1"/>
</dbReference>
<accession>A0ABX4F4Z9</accession>
<name>A0ABX4F4Z9_9BORD</name>
<dbReference type="Pfam" id="PF06097">
    <property type="entry name" value="DUF945"/>
    <property type="match status" value="1"/>
</dbReference>
<organism evidence="3 4">
    <name type="scientific">Bordetella genomosp. 1</name>
    <dbReference type="NCBI Taxonomy" id="1395607"/>
    <lineage>
        <taxon>Bacteria</taxon>
        <taxon>Pseudomonadati</taxon>
        <taxon>Pseudomonadota</taxon>
        <taxon>Betaproteobacteria</taxon>
        <taxon>Burkholderiales</taxon>
        <taxon>Alcaligenaceae</taxon>
        <taxon>Bordetella</taxon>
    </lineage>
</organism>
<sequence>MWRNGGHMRWLYSPRARAPGRGPARQDAERRARIHGEASSMKKSVAVTSGVIIVLAGAWLGGTWYTGKRIEARAQESLLRANEELKAVAPQLALRIELVKYERGFFSSDAQYVVRSDMPSLGKDIPEGLRFDAHIQHGPFTQGGIARGQLLPHLAFVHAEVGQTEVLKKVFELTKGATPLWTDTVVSYGGKAHVKGGVPAVEYSDEQGTLKFTGAEFNGEFDRKTFAGSGHLSSKGMTLAMKEEGKPFDVNIADISVDAQSQRGKFGISLGKSSMQIKRIGVNAPQEKLNVTVDDLTYGVSIGETDAKLQGDATYRVAKVKVGEYDFGGGELTVKVDNIDGQAAQRLNDMYTKAIRDLSTGDSESSDSYDALLVQAMGAVSTVLAGNPTIKVEPLAWKTDKGESRFTLALTLGKPDSFDGDRAEILRQLVKNLDARLTLHKPMVSDLAAKVLQIQGSDAEQAKKETEEQMAMLTGMAEMMNFAKNDGDNLTTTFTYADGKALLNGKEVPVDDLINEMVGGMNPDDMDAGDDPFGADDMDMDTPTADSDTVRSFDPDFVASLIEQSGYTYEQQDGELGPVFIVKGDLAAQEVRIDLNCDFDEGCLEMAWTATFKQKQAASLKAINTWNREHRWSRAYGEDNGAAVLQMDVVAEGGIGKTNARYQFDAFLDMIEEFPKVVYGTPAPR</sequence>
<keyword evidence="2" id="KW-0472">Membrane</keyword>
<evidence type="ECO:0000313" key="4">
    <source>
        <dbReference type="Proteomes" id="UP000216354"/>
    </source>
</evidence>
<evidence type="ECO:0000313" key="3">
    <source>
        <dbReference type="EMBL" id="OZI67911.1"/>
    </source>
</evidence>
<dbReference type="Pfam" id="PF10722">
    <property type="entry name" value="YbjN"/>
    <property type="match status" value="1"/>
</dbReference>
<proteinExistence type="predicted"/>